<organism evidence="2 4">
    <name type="scientific">[Clostridium] leptum DSM 753</name>
    <dbReference type="NCBI Taxonomy" id="428125"/>
    <lineage>
        <taxon>Bacteria</taxon>
        <taxon>Bacillati</taxon>
        <taxon>Bacillota</taxon>
        <taxon>Clostridia</taxon>
        <taxon>Eubacteriales</taxon>
        <taxon>Oscillospiraceae</taxon>
        <taxon>Oscillospiraceae incertae sedis</taxon>
    </lineage>
</organism>
<dbReference type="EMBL" id="ABCB02000010">
    <property type="protein sequence ID" value="EDO62952.1"/>
    <property type="molecule type" value="Genomic_DNA"/>
</dbReference>
<gene>
    <name evidence="3" type="ORF">CH238_14650</name>
    <name evidence="2" type="ORF">CLOLEP_00247</name>
</gene>
<evidence type="ECO:0000313" key="5">
    <source>
        <dbReference type="Proteomes" id="UP000220611"/>
    </source>
</evidence>
<proteinExistence type="predicted"/>
<comment type="caution">
    <text evidence="2">The sequence shown here is derived from an EMBL/GenBank/DDBJ whole genome shotgun (WGS) entry which is preliminary data.</text>
</comment>
<dbReference type="OrthoDB" id="1934302at2"/>
<dbReference type="Proteomes" id="UP000003490">
    <property type="component" value="Unassembled WGS sequence"/>
</dbReference>
<accession>A7VNX1</accession>
<dbReference type="AlphaFoldDB" id="A7VNX1"/>
<name>A7VNX1_9FIRM</name>
<sequence length="633" mass="69016">MVYKEITVDVWRKPNEEVRVIQEEAEGRALVVHVFDSAAPLDLSQKSVFVYIQKPDDKLIYAQAQVSGNTASIALTGQMMSAYGRTKLFELEVVGNRGQVLKITLPVLYIVKSAYHDAIESTNEFSVLTENLQKVQSAVQKAESAVQAAENANESVEQIAGKTQILERNITAAEAKRVETENLRCANEELRENAEASRKVEFSEWKDASITALETVASAAAEADQAAERANRAAEKMEGLQIPEIGQMISEIIEDEKGKNGGIAALDQEGKISPMPNASDVGAREASWLPTTIEIGAVSITEKGEANGIATLNSQGRLVQMPDAEDVGAHPNTWLPAASEIGAVPNLLINSSFSINQRGQEVYTRTSGQHIYTVDRWMAYGCSSVAREANTSPAVTPYQLKIGLANPGQSTFLQPIENFEALTGSTISISFWIKADAEEQFNVIFGLDANPITAATTWKEFKIAIPSVQIGAFVTHGLCLQTVSNTPAATYYQFAAPQVVFGSATDQYHMPDPSLEMVRCRRYFYSLNSSKSRYAMVGQGYARWSDLTLVGVPVTLAVPMRIQAPIVTMSGTIGTMGLPNVINAISVESYYSTENIMRLRFKMNGELEANTCYEIAARNDADANITLDAEIYA</sequence>
<reference evidence="2 4" key="2">
    <citation type="submission" date="2007-08" db="EMBL/GenBank/DDBJ databases">
        <authorList>
            <person name="Fulton L."/>
            <person name="Clifton S."/>
            <person name="Fulton B."/>
            <person name="Xu J."/>
            <person name="Minx P."/>
            <person name="Pepin K.H."/>
            <person name="Johnson M."/>
            <person name="Thiruvilangam P."/>
            <person name="Bhonagiri V."/>
            <person name="Nash W.E."/>
            <person name="Wang C."/>
            <person name="Mardis E.R."/>
            <person name="Wilson R.K."/>
        </authorList>
    </citation>
    <scope>NUCLEOTIDE SEQUENCE [LARGE SCALE GENOMIC DNA]</scope>
    <source>
        <strain evidence="2 4">DSM 753</strain>
    </source>
</reference>
<reference evidence="3 5" key="3">
    <citation type="submission" date="2017-07" db="EMBL/GenBank/DDBJ databases">
        <title>Prevalence of linear plasmids in Cutibacterium (Propionibacterium) acnes isolates obtained from prostatic tissue.</title>
        <authorList>
            <person name="Davidsson S."/>
            <person name="Carlsson J."/>
            <person name="Molling P."/>
            <person name="Andren O."/>
            <person name="Andersson S.-O."/>
            <person name="Brzuszkiewicz E."/>
            <person name="Poehlein A."/>
            <person name="Al-Zeer M."/>
            <person name="Brinkmann V."/>
            <person name="Scavenius C."/>
            <person name="Nazipi S."/>
            <person name="Soderquist B."/>
            <person name="Bruggemann H."/>
        </authorList>
    </citation>
    <scope>NUCLEOTIDE SEQUENCE [LARGE SCALE GENOMIC DNA]</scope>
    <source>
        <strain evidence="3 5">DSM 753</strain>
    </source>
</reference>
<evidence type="ECO:0000313" key="2">
    <source>
        <dbReference type="EMBL" id="EDO62952.1"/>
    </source>
</evidence>
<protein>
    <recommendedName>
        <fullName evidence="6">BppU N-terminal domain-containing protein</fullName>
    </recommendedName>
</protein>
<evidence type="ECO:0000256" key="1">
    <source>
        <dbReference type="SAM" id="Coils"/>
    </source>
</evidence>
<evidence type="ECO:0000313" key="3">
    <source>
        <dbReference type="EMBL" id="PEQ23265.1"/>
    </source>
</evidence>
<reference evidence="2 4" key="1">
    <citation type="submission" date="2007-08" db="EMBL/GenBank/DDBJ databases">
        <title>Draft genome sequence of Clostridium leptum (DSM 753).</title>
        <authorList>
            <person name="Sudarsanam P."/>
            <person name="Ley R."/>
            <person name="Guruge J."/>
            <person name="Turnbaugh P.J."/>
            <person name="Mahowald M."/>
            <person name="Liep D."/>
            <person name="Gordon J."/>
        </authorList>
    </citation>
    <scope>NUCLEOTIDE SEQUENCE [LARGE SCALE GENOMIC DNA]</scope>
    <source>
        <strain evidence="2 4">DSM 753</strain>
    </source>
</reference>
<evidence type="ECO:0008006" key="6">
    <source>
        <dbReference type="Google" id="ProtNLM"/>
    </source>
</evidence>
<feature type="coiled-coil region" evidence="1">
    <location>
        <begin position="132"/>
        <end position="240"/>
    </location>
</feature>
<dbReference type="EMBL" id="NOXF01000022">
    <property type="protein sequence ID" value="PEQ23265.1"/>
    <property type="molecule type" value="Genomic_DNA"/>
</dbReference>
<evidence type="ECO:0000313" key="4">
    <source>
        <dbReference type="Proteomes" id="UP000003490"/>
    </source>
</evidence>
<dbReference type="HOGENOM" id="CLU_431959_0_0_9"/>
<keyword evidence="1" id="KW-0175">Coiled coil</keyword>
<keyword evidence="5" id="KW-1185">Reference proteome</keyword>
<dbReference type="Proteomes" id="UP000220611">
    <property type="component" value="Unassembled WGS sequence"/>
</dbReference>